<protein>
    <recommendedName>
        <fullName evidence="3">Phage tail protein</fullName>
    </recommendedName>
</protein>
<evidence type="ECO:0000313" key="2">
    <source>
        <dbReference type="Proteomes" id="UP001161065"/>
    </source>
</evidence>
<organism evidence="1 2">
    <name type="scientific">Comamonas thiooxydans</name>
    <dbReference type="NCBI Taxonomy" id="363952"/>
    <lineage>
        <taxon>Bacteria</taxon>
        <taxon>Pseudomonadati</taxon>
        <taxon>Pseudomonadota</taxon>
        <taxon>Betaproteobacteria</taxon>
        <taxon>Burkholderiales</taxon>
        <taxon>Comamonadaceae</taxon>
        <taxon>Comamonas</taxon>
    </lineage>
</organism>
<reference evidence="1" key="1">
    <citation type="submission" date="2022-09" db="EMBL/GenBank/DDBJ databases">
        <title>Intensive care unit water sources are persistently colonized with multi-drug resistant bacteria and are the site of extensive horizontal gene transfer of antibiotic resistance genes.</title>
        <authorList>
            <person name="Diorio-Toth L."/>
        </authorList>
    </citation>
    <scope>NUCLEOTIDE SEQUENCE</scope>
    <source>
        <strain evidence="1">GD03832</strain>
    </source>
</reference>
<evidence type="ECO:0008006" key="3">
    <source>
        <dbReference type="Google" id="ProtNLM"/>
    </source>
</evidence>
<name>A0AA42Q4F1_9BURK</name>
<gene>
    <name evidence="1" type="ORF">N5D63_22130</name>
</gene>
<dbReference type="AlphaFoldDB" id="A0AA42Q4F1"/>
<proteinExistence type="predicted"/>
<dbReference type="Proteomes" id="UP001161065">
    <property type="component" value="Unassembled WGS sequence"/>
</dbReference>
<sequence length="256" mass="27279">MATLEQFAPPTKAEIWQGIADAKVRANHTGVQAISTISGLQGALDDKASTSSVAQAISMAESFTAVPTTFRSWVIFVTQPHLRTFVWNGTKYVRAPWHRPGVLFFSHAPAANVTHGIQVRADVTYNTADHPDLAEILGVSGSTFILPEGRARVLRAADNGRGIDAALVNGYLQEDAGRNLSGYYYMSDISGGNAWGTTGNVGGAFKSLGSAPGRPSFQGYGIAGDAFGLVLDASLQWPTANEFRVKSLTATLYITR</sequence>
<evidence type="ECO:0000313" key="1">
    <source>
        <dbReference type="EMBL" id="MDH1336852.1"/>
    </source>
</evidence>
<dbReference type="RefSeq" id="WP_280009326.1">
    <property type="nucleotide sequence ID" value="NZ_JAOCEK010000027.1"/>
</dbReference>
<comment type="caution">
    <text evidence="1">The sequence shown here is derived from an EMBL/GenBank/DDBJ whole genome shotgun (WGS) entry which is preliminary data.</text>
</comment>
<accession>A0AA42Q4F1</accession>
<dbReference type="SUPFAM" id="SSF88874">
    <property type="entry name" value="Receptor-binding domain of short tail fibre protein gp12"/>
    <property type="match status" value="1"/>
</dbReference>
<dbReference type="EMBL" id="JAOCEK010000027">
    <property type="protein sequence ID" value="MDH1336852.1"/>
    <property type="molecule type" value="Genomic_DNA"/>
</dbReference>